<dbReference type="PANTHER" id="PTHR43280">
    <property type="entry name" value="ARAC-FAMILY TRANSCRIPTIONAL REGULATOR"/>
    <property type="match status" value="1"/>
</dbReference>
<dbReference type="CDD" id="cd06986">
    <property type="entry name" value="cupin_MmsR-like_N"/>
    <property type="match status" value="1"/>
</dbReference>
<gene>
    <name evidence="5" type="ORF">HMPREF1535_01604</name>
</gene>
<keyword evidence="1" id="KW-0805">Transcription regulation</keyword>
<evidence type="ECO:0000313" key="6">
    <source>
        <dbReference type="Proteomes" id="UP000033047"/>
    </source>
</evidence>
<comment type="caution">
    <text evidence="5">The sequence shown here is derived from an EMBL/GenBank/DDBJ whole genome shotgun (WGS) entry which is preliminary data.</text>
</comment>
<dbReference type="GO" id="GO:0043565">
    <property type="term" value="F:sequence-specific DNA binding"/>
    <property type="evidence" value="ECO:0007669"/>
    <property type="project" value="InterPro"/>
</dbReference>
<dbReference type="GO" id="GO:0003700">
    <property type="term" value="F:DNA-binding transcription factor activity"/>
    <property type="evidence" value="ECO:0007669"/>
    <property type="project" value="InterPro"/>
</dbReference>
<dbReference type="EMBL" id="AQHV01000010">
    <property type="protein sequence ID" value="KKB56952.1"/>
    <property type="molecule type" value="Genomic_DNA"/>
</dbReference>
<keyword evidence="2" id="KW-0238">DNA-binding</keyword>
<evidence type="ECO:0000259" key="4">
    <source>
        <dbReference type="PROSITE" id="PS01124"/>
    </source>
</evidence>
<accession>A0A0F5JHK0</accession>
<dbReference type="STRING" id="927665.HMPREF1535_01604"/>
<dbReference type="InterPro" id="IPR018060">
    <property type="entry name" value="HTH_AraC"/>
</dbReference>
<evidence type="ECO:0000313" key="5">
    <source>
        <dbReference type="EMBL" id="KKB56952.1"/>
    </source>
</evidence>
<dbReference type="SUPFAM" id="SSF46689">
    <property type="entry name" value="Homeodomain-like"/>
    <property type="match status" value="2"/>
</dbReference>
<dbReference type="AlphaFoldDB" id="A0A0F5JHK0"/>
<reference evidence="5 6" key="1">
    <citation type="submission" date="2013-04" db="EMBL/GenBank/DDBJ databases">
        <title>The Genome Sequence of Parabacteroides goldsteinii DSM 19448.</title>
        <authorList>
            <consortium name="The Broad Institute Genomics Platform"/>
            <person name="Earl A."/>
            <person name="Ward D."/>
            <person name="Feldgarden M."/>
            <person name="Gevers D."/>
            <person name="Martens E."/>
            <person name="Sakamoto M."/>
            <person name="Benno Y."/>
            <person name="Song Y."/>
            <person name="Liu C."/>
            <person name="Lee J."/>
            <person name="Bolanos M."/>
            <person name="Vaisanen M.L."/>
            <person name="Finegold S.M."/>
            <person name="Walker B."/>
            <person name="Young S."/>
            <person name="Zeng Q."/>
            <person name="Gargeya S."/>
            <person name="Fitzgerald M."/>
            <person name="Haas B."/>
            <person name="Abouelleil A."/>
            <person name="Allen A.W."/>
            <person name="Alvarado L."/>
            <person name="Arachchi H.M."/>
            <person name="Berlin A.M."/>
            <person name="Chapman S.B."/>
            <person name="Gainer-Dewar J."/>
            <person name="Goldberg J."/>
            <person name="Griggs A."/>
            <person name="Gujja S."/>
            <person name="Hansen M."/>
            <person name="Howarth C."/>
            <person name="Imamovic A."/>
            <person name="Ireland A."/>
            <person name="Larimer J."/>
            <person name="McCowan C."/>
            <person name="Murphy C."/>
            <person name="Pearson M."/>
            <person name="Poon T.W."/>
            <person name="Priest M."/>
            <person name="Roberts A."/>
            <person name="Saif S."/>
            <person name="Shea T."/>
            <person name="Sisk P."/>
            <person name="Sykes S."/>
            <person name="Wortman J."/>
            <person name="Nusbaum C."/>
            <person name="Birren B."/>
        </authorList>
    </citation>
    <scope>NUCLEOTIDE SEQUENCE [LARGE SCALE GENOMIC DNA]</scope>
    <source>
        <strain evidence="5 6">DSM 19448</strain>
    </source>
</reference>
<dbReference type="PROSITE" id="PS01124">
    <property type="entry name" value="HTH_ARAC_FAMILY_2"/>
    <property type="match status" value="1"/>
</dbReference>
<evidence type="ECO:0000256" key="3">
    <source>
        <dbReference type="ARBA" id="ARBA00023163"/>
    </source>
</evidence>
<dbReference type="PROSITE" id="PS00041">
    <property type="entry name" value="HTH_ARAC_FAMILY_1"/>
    <property type="match status" value="1"/>
</dbReference>
<organism evidence="5 6">
    <name type="scientific">Parabacteroides goldsteinii DSM 19448 = WAL 12034</name>
    <dbReference type="NCBI Taxonomy" id="927665"/>
    <lineage>
        <taxon>Bacteria</taxon>
        <taxon>Pseudomonadati</taxon>
        <taxon>Bacteroidota</taxon>
        <taxon>Bacteroidia</taxon>
        <taxon>Bacteroidales</taxon>
        <taxon>Tannerellaceae</taxon>
        <taxon>Parabacteroides</taxon>
    </lineage>
</organism>
<keyword evidence="3" id="KW-0804">Transcription</keyword>
<dbReference type="Proteomes" id="UP000033047">
    <property type="component" value="Unassembled WGS sequence"/>
</dbReference>
<dbReference type="Gene3D" id="1.10.10.60">
    <property type="entry name" value="Homeodomain-like"/>
    <property type="match status" value="2"/>
</dbReference>
<dbReference type="PATRIC" id="fig|927665.4.peg.1639"/>
<sequence length="303" mass="35217">MHIYKSSTMIKLKDGFSGERALVLPQSIIQEMEKDALSSILHITDIGYYPKALHHFRERKEPICQFVFIYCIEGAGWFRCGDQEYTVTANQYFILPAGVTHAYGSDDTNPWTIYWIHFKGKLASYFAGQASRPIEIKPSVQSRISNRNDLFEEIFRTLEMGYSHENLLYACSAFHYYLGSLRYLQQYREAARNESDQNDIVTAAIHYMKENLEKKITLADLATHIGYSPSHFSVLFSKRTGYAPLTYFNQLKIQQACQLLDFTDMKVNQICYKIGIEDTYYFSRLFSKVMGMSPREYKKQKKG</sequence>
<dbReference type="InterPro" id="IPR037923">
    <property type="entry name" value="HTH-like"/>
</dbReference>
<dbReference type="Pfam" id="PF12833">
    <property type="entry name" value="HTH_18"/>
    <property type="match status" value="1"/>
</dbReference>
<dbReference type="InterPro" id="IPR003313">
    <property type="entry name" value="AraC-bd"/>
</dbReference>
<dbReference type="PANTHER" id="PTHR43280:SF30">
    <property type="entry name" value="MMSAB OPERON REGULATORY PROTEIN"/>
    <property type="match status" value="1"/>
</dbReference>
<dbReference type="SUPFAM" id="SSF51215">
    <property type="entry name" value="Regulatory protein AraC"/>
    <property type="match status" value="1"/>
</dbReference>
<dbReference type="Pfam" id="PF02311">
    <property type="entry name" value="AraC_binding"/>
    <property type="match status" value="1"/>
</dbReference>
<evidence type="ECO:0000256" key="2">
    <source>
        <dbReference type="ARBA" id="ARBA00023125"/>
    </source>
</evidence>
<name>A0A0F5JHK0_9BACT</name>
<protein>
    <recommendedName>
        <fullName evidence="4">HTH araC/xylS-type domain-containing protein</fullName>
    </recommendedName>
</protein>
<evidence type="ECO:0000256" key="1">
    <source>
        <dbReference type="ARBA" id="ARBA00023015"/>
    </source>
</evidence>
<dbReference type="Gene3D" id="2.60.120.280">
    <property type="entry name" value="Regulatory protein AraC"/>
    <property type="match status" value="1"/>
</dbReference>
<feature type="domain" description="HTH araC/xylS-type" evidence="4">
    <location>
        <begin position="202"/>
        <end position="300"/>
    </location>
</feature>
<dbReference type="InterPro" id="IPR018062">
    <property type="entry name" value="HTH_AraC-typ_CS"/>
</dbReference>
<dbReference type="HOGENOM" id="CLU_000445_88_6_10"/>
<proteinExistence type="predicted"/>
<dbReference type="SMART" id="SM00342">
    <property type="entry name" value="HTH_ARAC"/>
    <property type="match status" value="1"/>
</dbReference>
<dbReference type="InterPro" id="IPR009057">
    <property type="entry name" value="Homeodomain-like_sf"/>
</dbReference>